<dbReference type="InterPro" id="IPR001387">
    <property type="entry name" value="Cro/C1-type_HTH"/>
</dbReference>
<name>A0ABU3DG19_9RHOB</name>
<keyword evidence="4" id="KW-1185">Reference proteome</keyword>
<dbReference type="Proteomes" id="UP001265259">
    <property type="component" value="Unassembled WGS sequence"/>
</dbReference>
<evidence type="ECO:0000313" key="4">
    <source>
        <dbReference type="Proteomes" id="UP001265259"/>
    </source>
</evidence>
<proteinExistence type="predicted"/>
<comment type="caution">
    <text evidence="3">The sequence shown here is derived from an EMBL/GenBank/DDBJ whole genome shotgun (WGS) entry which is preliminary data.</text>
</comment>
<dbReference type="PANTHER" id="PTHR46558">
    <property type="entry name" value="TRACRIPTIONAL REGULATORY PROTEIN-RELATED-RELATED"/>
    <property type="match status" value="1"/>
</dbReference>
<evidence type="ECO:0000313" key="3">
    <source>
        <dbReference type="EMBL" id="MDT0682644.1"/>
    </source>
</evidence>
<accession>A0ABU3DG19</accession>
<dbReference type="SMART" id="SM00530">
    <property type="entry name" value="HTH_XRE"/>
    <property type="match status" value="1"/>
</dbReference>
<dbReference type="PROSITE" id="PS50943">
    <property type="entry name" value="HTH_CROC1"/>
    <property type="match status" value="1"/>
</dbReference>
<sequence length="145" mass="15720">MSEDQNWFGEDTATFGDRLIGAREAIGIGQEELAHRLGVKIATVQAWENDASEPRANKLQMLSGLLGVSLTWLINGTGDGLQTPPDATDAPRPELSALLDEMTQLRISIDRSTNKLLVLERRLRSALSAPVLPDDVHGDSEEGTS</sequence>
<dbReference type="Pfam" id="PF01381">
    <property type="entry name" value="HTH_3"/>
    <property type="match status" value="1"/>
</dbReference>
<organism evidence="3 4">
    <name type="scientific">Tropicimonas omnivorans</name>
    <dbReference type="NCBI Taxonomy" id="3075590"/>
    <lineage>
        <taxon>Bacteria</taxon>
        <taxon>Pseudomonadati</taxon>
        <taxon>Pseudomonadota</taxon>
        <taxon>Alphaproteobacteria</taxon>
        <taxon>Rhodobacterales</taxon>
        <taxon>Roseobacteraceae</taxon>
        <taxon>Tropicimonas</taxon>
    </lineage>
</organism>
<evidence type="ECO:0000259" key="2">
    <source>
        <dbReference type="PROSITE" id="PS50943"/>
    </source>
</evidence>
<dbReference type="SUPFAM" id="SSF47413">
    <property type="entry name" value="lambda repressor-like DNA-binding domains"/>
    <property type="match status" value="1"/>
</dbReference>
<reference evidence="3 4" key="1">
    <citation type="submission" date="2023-09" db="EMBL/GenBank/DDBJ databases">
        <authorList>
            <person name="Rey-Velasco X."/>
        </authorList>
    </citation>
    <scope>NUCLEOTIDE SEQUENCE [LARGE SCALE GENOMIC DNA]</scope>
    <source>
        <strain evidence="3 4">F158</strain>
    </source>
</reference>
<gene>
    <name evidence="3" type="ORF">RM543_08100</name>
</gene>
<dbReference type="RefSeq" id="WP_311690399.1">
    <property type="nucleotide sequence ID" value="NZ_JAVRHL010000002.1"/>
</dbReference>
<dbReference type="CDD" id="cd00093">
    <property type="entry name" value="HTH_XRE"/>
    <property type="match status" value="1"/>
</dbReference>
<feature type="domain" description="HTH cro/C1-type" evidence="2">
    <location>
        <begin position="19"/>
        <end position="73"/>
    </location>
</feature>
<dbReference type="InterPro" id="IPR010982">
    <property type="entry name" value="Lambda_DNA-bd_dom_sf"/>
</dbReference>
<dbReference type="Gene3D" id="1.10.260.40">
    <property type="entry name" value="lambda repressor-like DNA-binding domains"/>
    <property type="match status" value="1"/>
</dbReference>
<dbReference type="PANTHER" id="PTHR46558:SF13">
    <property type="entry name" value="HTH-TYPE TRANSCRIPTIONAL REGULATOR IMMR"/>
    <property type="match status" value="1"/>
</dbReference>
<dbReference type="EMBL" id="JAVRHL010000002">
    <property type="protein sequence ID" value="MDT0682644.1"/>
    <property type="molecule type" value="Genomic_DNA"/>
</dbReference>
<keyword evidence="1" id="KW-0238">DNA-binding</keyword>
<protein>
    <submittedName>
        <fullName evidence="3">Helix-turn-helix domain-containing protein</fullName>
    </submittedName>
</protein>
<evidence type="ECO:0000256" key="1">
    <source>
        <dbReference type="ARBA" id="ARBA00023125"/>
    </source>
</evidence>